<dbReference type="PANTHER" id="PTHR43065">
    <property type="entry name" value="SENSOR HISTIDINE KINASE"/>
    <property type="match status" value="1"/>
</dbReference>
<organism evidence="11 12">
    <name type="scientific">Bradyrhizobium lablabi</name>
    <dbReference type="NCBI Taxonomy" id="722472"/>
    <lineage>
        <taxon>Bacteria</taxon>
        <taxon>Pseudomonadati</taxon>
        <taxon>Pseudomonadota</taxon>
        <taxon>Alphaproteobacteria</taxon>
        <taxon>Hyphomicrobiales</taxon>
        <taxon>Nitrobacteraceae</taxon>
        <taxon>Bradyrhizobium</taxon>
    </lineage>
</organism>
<dbReference type="GO" id="GO:0000155">
    <property type="term" value="F:phosphorelay sensor kinase activity"/>
    <property type="evidence" value="ECO:0007669"/>
    <property type="project" value="InterPro"/>
</dbReference>
<dbReference type="OrthoDB" id="9796100at2"/>
<dbReference type="Gene3D" id="1.10.287.130">
    <property type="match status" value="1"/>
</dbReference>
<evidence type="ECO:0000313" key="12">
    <source>
        <dbReference type="Proteomes" id="UP000189935"/>
    </source>
</evidence>
<dbReference type="InterPro" id="IPR003594">
    <property type="entry name" value="HATPase_dom"/>
</dbReference>
<feature type="coiled-coil region" evidence="5">
    <location>
        <begin position="257"/>
        <end position="284"/>
    </location>
</feature>
<dbReference type="SMART" id="SM00086">
    <property type="entry name" value="PAC"/>
    <property type="match status" value="2"/>
</dbReference>
<keyword evidence="11" id="KW-0418">Kinase</keyword>
<dbReference type="InterPro" id="IPR035965">
    <property type="entry name" value="PAS-like_dom_sf"/>
</dbReference>
<feature type="domain" description="Response regulatory" evidence="8">
    <location>
        <begin position="519"/>
        <end position="630"/>
    </location>
</feature>
<dbReference type="SUPFAM" id="SSF55874">
    <property type="entry name" value="ATPase domain of HSP90 chaperone/DNA topoisomerase II/histidine kinase"/>
    <property type="match status" value="1"/>
</dbReference>
<evidence type="ECO:0000256" key="6">
    <source>
        <dbReference type="SAM" id="MobiDB-lite"/>
    </source>
</evidence>
<dbReference type="InterPro" id="IPR001789">
    <property type="entry name" value="Sig_transdc_resp-reg_receiver"/>
</dbReference>
<dbReference type="Gene3D" id="3.30.450.20">
    <property type="entry name" value="PAS domain"/>
    <property type="match status" value="2"/>
</dbReference>
<evidence type="ECO:0000256" key="1">
    <source>
        <dbReference type="ARBA" id="ARBA00000085"/>
    </source>
</evidence>
<dbReference type="PROSITE" id="PS50110">
    <property type="entry name" value="RESPONSE_REGULATORY"/>
    <property type="match status" value="1"/>
</dbReference>
<reference evidence="11 12" key="1">
    <citation type="submission" date="2016-11" db="EMBL/GenBank/DDBJ databases">
        <authorList>
            <person name="Jaros S."/>
            <person name="Januszkiewicz K."/>
            <person name="Wedrychowicz H."/>
        </authorList>
    </citation>
    <scope>NUCLEOTIDE SEQUENCE [LARGE SCALE GENOMIC DNA]</scope>
    <source>
        <strain evidence="11 12">GAS499</strain>
    </source>
</reference>
<keyword evidence="3 4" id="KW-0597">Phosphoprotein</keyword>
<evidence type="ECO:0000256" key="3">
    <source>
        <dbReference type="ARBA" id="ARBA00022553"/>
    </source>
</evidence>
<dbReference type="Gene3D" id="3.40.50.2300">
    <property type="match status" value="1"/>
</dbReference>
<dbReference type="InterPro" id="IPR005467">
    <property type="entry name" value="His_kinase_dom"/>
</dbReference>
<evidence type="ECO:0000313" key="11">
    <source>
        <dbReference type="EMBL" id="SHK24003.1"/>
    </source>
</evidence>
<evidence type="ECO:0000259" key="9">
    <source>
        <dbReference type="PROSITE" id="PS50112"/>
    </source>
</evidence>
<dbReference type="InterPro" id="IPR003661">
    <property type="entry name" value="HisK_dim/P_dom"/>
</dbReference>
<proteinExistence type="predicted"/>
<keyword evidence="5" id="KW-0175">Coiled coil</keyword>
<dbReference type="SMART" id="SM00388">
    <property type="entry name" value="HisKA"/>
    <property type="match status" value="1"/>
</dbReference>
<dbReference type="AlphaFoldDB" id="A0A1M6QV56"/>
<dbReference type="InterPro" id="IPR000700">
    <property type="entry name" value="PAS-assoc_C"/>
</dbReference>
<dbReference type="PROSITE" id="PS50113">
    <property type="entry name" value="PAC"/>
    <property type="match status" value="2"/>
</dbReference>
<dbReference type="InterPro" id="IPR000014">
    <property type="entry name" value="PAS"/>
</dbReference>
<dbReference type="EC" id="2.7.13.3" evidence="2"/>
<protein>
    <recommendedName>
        <fullName evidence="2">histidine kinase</fullName>
        <ecNumber evidence="2">2.7.13.3</ecNumber>
    </recommendedName>
</protein>
<dbReference type="SUPFAM" id="SSF52172">
    <property type="entry name" value="CheY-like"/>
    <property type="match status" value="1"/>
</dbReference>
<dbReference type="SUPFAM" id="SSF55785">
    <property type="entry name" value="PYP-like sensor domain (PAS domain)"/>
    <property type="match status" value="2"/>
</dbReference>
<gene>
    <name evidence="11" type="ORF">SAMN05444159_2795</name>
</gene>
<dbReference type="Pfam" id="PF13426">
    <property type="entry name" value="PAS_9"/>
    <property type="match status" value="2"/>
</dbReference>
<dbReference type="PRINTS" id="PR00344">
    <property type="entry name" value="BCTRLSENSOR"/>
</dbReference>
<dbReference type="InterPro" id="IPR036890">
    <property type="entry name" value="HATPase_C_sf"/>
</dbReference>
<dbReference type="InterPro" id="IPR001610">
    <property type="entry name" value="PAC"/>
</dbReference>
<dbReference type="Proteomes" id="UP000189935">
    <property type="component" value="Chromosome I"/>
</dbReference>
<dbReference type="CDD" id="cd00130">
    <property type="entry name" value="PAS"/>
    <property type="match status" value="2"/>
</dbReference>
<keyword evidence="11" id="KW-0808">Transferase</keyword>
<dbReference type="SUPFAM" id="SSF47384">
    <property type="entry name" value="Homodimeric domain of signal transducing histidine kinase"/>
    <property type="match status" value="1"/>
</dbReference>
<feature type="domain" description="PAS" evidence="9">
    <location>
        <begin position="146"/>
        <end position="219"/>
    </location>
</feature>
<name>A0A1M6QV56_9BRAD</name>
<evidence type="ECO:0000259" key="10">
    <source>
        <dbReference type="PROSITE" id="PS50113"/>
    </source>
</evidence>
<feature type="compositionally biased region" description="Polar residues" evidence="6">
    <location>
        <begin position="509"/>
        <end position="518"/>
    </location>
</feature>
<feature type="region of interest" description="Disordered" evidence="6">
    <location>
        <begin position="500"/>
        <end position="519"/>
    </location>
</feature>
<dbReference type="Pfam" id="PF00512">
    <property type="entry name" value="HisKA"/>
    <property type="match status" value="1"/>
</dbReference>
<dbReference type="CDD" id="cd00082">
    <property type="entry name" value="HisKA"/>
    <property type="match status" value="1"/>
</dbReference>
<dbReference type="PROSITE" id="PS50109">
    <property type="entry name" value="HIS_KIN"/>
    <property type="match status" value="1"/>
</dbReference>
<feature type="modified residue" description="4-aspartylphosphate" evidence="4">
    <location>
        <position position="568"/>
    </location>
</feature>
<dbReference type="EMBL" id="LT670844">
    <property type="protein sequence ID" value="SHK24003.1"/>
    <property type="molecule type" value="Genomic_DNA"/>
</dbReference>
<dbReference type="PANTHER" id="PTHR43065:SF49">
    <property type="entry name" value="HISTIDINE KINASE"/>
    <property type="match status" value="1"/>
</dbReference>
<sequence length="632" mass="69403">MTKPRKDKPSKLEKGFRDSERNFRLLVQGVTDYAICMLDPEGHVINWNAGAERIKGYKAKQILGKHFSIFYTPEDREAGLPAKALATARKEKHFLTDGWRVRKDGSRFFASVVIDPIFEKRKLIGYAKITRDVTERQQALEDLNKSESQFRMLVGGVTDYALYMLTPTGVISNWNAGGQRIKGYLPSEIIGQNFSNFYTPADRAAGKPQRALEIAEETGHYEEEGWRVRKDGSFFWASVVIDPIRDDRGQLIGFAKITRDITERREAQQRLEEMQRQLAESQKMDALGQLTGGVAHDFNNLLMIIAGNLHRIKKELSSEAGLKALNAIDIASQRAASLTSQLLTFARRQSVNPQAIDVVKRVMSLREVLNSGLGSAVALEVDFADGVWPIVADPAEFETALVNLVVNARDAMPDGGAVTISAYNEAESGQVVVGVADTGVGIPDDVLAKVFEPFFTTKPIGKGTGLGLSQVHGFAHQAGGNVEISSQLGKGTTVRMRLPRAASDENQDSEGSSKSGSGTILLVEDNPEVADASTGLLEQLGYQVRWVSDAETALQEIERDGIDIVFSDIVMPGKMDGVNLARAIRKMKPDLPVLLTTGYSGSPKDLHIDFPVLKKPYLLQELSLELTKLTEG</sequence>
<evidence type="ECO:0000256" key="5">
    <source>
        <dbReference type="SAM" id="Coils"/>
    </source>
</evidence>
<dbReference type="SMART" id="SM00448">
    <property type="entry name" value="REC"/>
    <property type="match status" value="1"/>
</dbReference>
<dbReference type="RefSeq" id="WP_079538703.1">
    <property type="nucleotide sequence ID" value="NZ_LT670844.1"/>
</dbReference>
<dbReference type="InterPro" id="IPR036097">
    <property type="entry name" value="HisK_dim/P_sf"/>
</dbReference>
<evidence type="ECO:0000259" key="8">
    <source>
        <dbReference type="PROSITE" id="PS50110"/>
    </source>
</evidence>
<dbReference type="Pfam" id="PF02518">
    <property type="entry name" value="HATPase_c"/>
    <property type="match status" value="1"/>
</dbReference>
<dbReference type="SMART" id="SM00387">
    <property type="entry name" value="HATPase_c"/>
    <property type="match status" value="1"/>
</dbReference>
<accession>A0A1M6QV56</accession>
<feature type="domain" description="PAC" evidence="10">
    <location>
        <begin position="88"/>
        <end position="145"/>
    </location>
</feature>
<dbReference type="InterPro" id="IPR004358">
    <property type="entry name" value="Sig_transdc_His_kin-like_C"/>
</dbReference>
<feature type="domain" description="PAS" evidence="9">
    <location>
        <begin position="19"/>
        <end position="77"/>
    </location>
</feature>
<dbReference type="InterPro" id="IPR011006">
    <property type="entry name" value="CheY-like_superfamily"/>
</dbReference>
<dbReference type="Gene3D" id="3.30.565.10">
    <property type="entry name" value="Histidine kinase-like ATPase, C-terminal domain"/>
    <property type="match status" value="1"/>
</dbReference>
<dbReference type="NCBIfam" id="TIGR00229">
    <property type="entry name" value="sensory_box"/>
    <property type="match status" value="2"/>
</dbReference>
<feature type="domain" description="Histidine kinase" evidence="7">
    <location>
        <begin position="293"/>
        <end position="502"/>
    </location>
</feature>
<dbReference type="Pfam" id="PF00072">
    <property type="entry name" value="Response_reg"/>
    <property type="match status" value="1"/>
</dbReference>
<evidence type="ECO:0000259" key="7">
    <source>
        <dbReference type="PROSITE" id="PS50109"/>
    </source>
</evidence>
<dbReference type="PROSITE" id="PS50112">
    <property type="entry name" value="PAS"/>
    <property type="match status" value="2"/>
</dbReference>
<evidence type="ECO:0000256" key="4">
    <source>
        <dbReference type="PROSITE-ProRule" id="PRU00169"/>
    </source>
</evidence>
<evidence type="ECO:0000256" key="2">
    <source>
        <dbReference type="ARBA" id="ARBA00012438"/>
    </source>
</evidence>
<dbReference type="SMART" id="SM00091">
    <property type="entry name" value="PAS"/>
    <property type="match status" value="2"/>
</dbReference>
<feature type="domain" description="PAC" evidence="10">
    <location>
        <begin position="221"/>
        <end position="273"/>
    </location>
</feature>
<comment type="catalytic activity">
    <reaction evidence="1">
        <text>ATP + protein L-histidine = ADP + protein N-phospho-L-histidine.</text>
        <dbReference type="EC" id="2.7.13.3"/>
    </reaction>
</comment>